<evidence type="ECO:0000313" key="2">
    <source>
        <dbReference type="Proteomes" id="UP000770717"/>
    </source>
</evidence>
<organism evidence="1 2">
    <name type="scientific">Eleutherodactylus coqui</name>
    <name type="common">Puerto Rican coqui</name>
    <dbReference type="NCBI Taxonomy" id="57060"/>
    <lineage>
        <taxon>Eukaryota</taxon>
        <taxon>Metazoa</taxon>
        <taxon>Chordata</taxon>
        <taxon>Craniata</taxon>
        <taxon>Vertebrata</taxon>
        <taxon>Euteleostomi</taxon>
        <taxon>Amphibia</taxon>
        <taxon>Batrachia</taxon>
        <taxon>Anura</taxon>
        <taxon>Neobatrachia</taxon>
        <taxon>Hyloidea</taxon>
        <taxon>Eleutherodactylidae</taxon>
        <taxon>Eleutherodactylinae</taxon>
        <taxon>Eleutherodactylus</taxon>
        <taxon>Eleutherodactylus</taxon>
    </lineage>
</organism>
<protein>
    <submittedName>
        <fullName evidence="1">Uncharacterized protein</fullName>
    </submittedName>
</protein>
<sequence>MLHLATNHISWFFQGQVLKTVRTFCPFVAGVPNRQGVIVIAVGLRSGSQLAARFPGVEARLSLSHRLTMARSAAGPRHMPR</sequence>
<comment type="caution">
    <text evidence="1">The sequence shown here is derived from an EMBL/GenBank/DDBJ whole genome shotgun (WGS) entry which is preliminary data.</text>
</comment>
<proteinExistence type="predicted"/>
<name>A0A8J6B3S1_ELECQ</name>
<accession>A0A8J6B3S1</accession>
<keyword evidence="2" id="KW-1185">Reference proteome</keyword>
<evidence type="ECO:0000313" key="1">
    <source>
        <dbReference type="EMBL" id="KAG9463592.1"/>
    </source>
</evidence>
<dbReference type="EMBL" id="WNTK01006413">
    <property type="protein sequence ID" value="KAG9463592.1"/>
    <property type="molecule type" value="Genomic_DNA"/>
</dbReference>
<dbReference type="AlphaFoldDB" id="A0A8J6B3S1"/>
<gene>
    <name evidence="1" type="ORF">GDO78_021455</name>
</gene>
<reference evidence="1" key="1">
    <citation type="thesis" date="2020" institute="ProQuest LLC" country="789 East Eisenhower Parkway, Ann Arbor, MI, USA">
        <title>Comparative Genomics and Chromosome Evolution.</title>
        <authorList>
            <person name="Mudd A.B."/>
        </authorList>
    </citation>
    <scope>NUCLEOTIDE SEQUENCE</scope>
    <source>
        <strain evidence="1">HN-11 Male</strain>
        <tissue evidence="1">Kidney and liver</tissue>
    </source>
</reference>
<dbReference type="Proteomes" id="UP000770717">
    <property type="component" value="Unassembled WGS sequence"/>
</dbReference>